<reference evidence="2 3" key="1">
    <citation type="submission" date="2011-02" db="EMBL/GenBank/DDBJ databases">
        <title>The Genome Sequence of Sphaeroforma arctica JP610.</title>
        <authorList>
            <consortium name="The Broad Institute Genome Sequencing Platform"/>
            <person name="Russ C."/>
            <person name="Cuomo C."/>
            <person name="Young S.K."/>
            <person name="Zeng Q."/>
            <person name="Gargeya S."/>
            <person name="Alvarado L."/>
            <person name="Berlin A."/>
            <person name="Chapman S.B."/>
            <person name="Chen Z."/>
            <person name="Freedman E."/>
            <person name="Gellesch M."/>
            <person name="Goldberg J."/>
            <person name="Griggs A."/>
            <person name="Gujja S."/>
            <person name="Heilman E."/>
            <person name="Heiman D."/>
            <person name="Howarth C."/>
            <person name="Mehta T."/>
            <person name="Neiman D."/>
            <person name="Pearson M."/>
            <person name="Roberts A."/>
            <person name="Saif S."/>
            <person name="Shea T."/>
            <person name="Shenoy N."/>
            <person name="Sisk P."/>
            <person name="Stolte C."/>
            <person name="Sykes S."/>
            <person name="White J."/>
            <person name="Yandava C."/>
            <person name="Burger G."/>
            <person name="Gray M.W."/>
            <person name="Holland P.W.H."/>
            <person name="King N."/>
            <person name="Lang F.B.F."/>
            <person name="Roger A.J."/>
            <person name="Ruiz-Trillo I."/>
            <person name="Haas B."/>
            <person name="Nusbaum C."/>
            <person name="Birren B."/>
        </authorList>
    </citation>
    <scope>NUCLEOTIDE SEQUENCE [LARGE SCALE GENOMIC DNA]</scope>
    <source>
        <strain evidence="2 3">JP610</strain>
    </source>
</reference>
<protein>
    <submittedName>
        <fullName evidence="2">Uncharacterized protein</fullName>
    </submittedName>
</protein>
<accession>A0A0L0F196</accession>
<proteinExistence type="predicted"/>
<evidence type="ECO:0000256" key="1">
    <source>
        <dbReference type="SAM" id="MobiDB-lite"/>
    </source>
</evidence>
<dbReference type="GeneID" id="25917610"/>
<name>A0A0L0F196_9EUKA</name>
<evidence type="ECO:0000313" key="3">
    <source>
        <dbReference type="Proteomes" id="UP000054560"/>
    </source>
</evidence>
<feature type="region of interest" description="Disordered" evidence="1">
    <location>
        <begin position="24"/>
        <end position="47"/>
    </location>
</feature>
<feature type="compositionally biased region" description="Polar residues" evidence="1">
    <location>
        <begin position="34"/>
        <end position="47"/>
    </location>
</feature>
<evidence type="ECO:0000313" key="2">
    <source>
        <dbReference type="EMBL" id="KNC70369.1"/>
    </source>
</evidence>
<dbReference type="Proteomes" id="UP000054560">
    <property type="component" value="Unassembled WGS sequence"/>
</dbReference>
<dbReference type="RefSeq" id="XP_014144271.1">
    <property type="nucleotide sequence ID" value="XM_014288796.1"/>
</dbReference>
<gene>
    <name evidence="2" type="ORF">SARC_17106</name>
</gene>
<feature type="non-terminal residue" evidence="2">
    <location>
        <position position="87"/>
    </location>
</feature>
<dbReference type="AlphaFoldDB" id="A0A0L0F196"/>
<dbReference type="EMBL" id="KQ251362">
    <property type="protein sequence ID" value="KNC70369.1"/>
    <property type="molecule type" value="Genomic_DNA"/>
</dbReference>
<organism evidence="2 3">
    <name type="scientific">Sphaeroforma arctica JP610</name>
    <dbReference type="NCBI Taxonomy" id="667725"/>
    <lineage>
        <taxon>Eukaryota</taxon>
        <taxon>Ichthyosporea</taxon>
        <taxon>Ichthyophonida</taxon>
        <taxon>Sphaeroforma</taxon>
    </lineage>
</organism>
<sequence>MAVVIAPATRHEVAESIVARVITRDTAQSHHNDTTPQSRTSGSAEQTRVTRARALRSEVSALLAPLYVTPGCIVVNNTGSGSVSRIE</sequence>
<keyword evidence="3" id="KW-1185">Reference proteome</keyword>